<dbReference type="PANTHER" id="PTHR11375">
    <property type="entry name" value="ACIDIC LEUCINE-RICH NUCLEAR PHOSPHOPROTEIN 32"/>
    <property type="match status" value="1"/>
</dbReference>
<dbReference type="EMBL" id="JAAAID010000565">
    <property type="protein sequence ID" value="KAG0016096.1"/>
    <property type="molecule type" value="Genomic_DNA"/>
</dbReference>
<sequence>LMLADNKLSSGFQALADANLQKLVHLDLSGNNISDVSVLEPLVALGELRHLLLAENEVANKESYRDDVFEILPQLITVDGFDRDGTEIEVDADEVLSGDDDEGAHYAEGNAESEEDEGEDQIEDTEAYNDEDEEEEEEEESRAASNRHHVQGDESEDIGSEDENDEEDEEDEEVESGTDSELEDQENRPPTIGGKTSGESRHADDDDEEDDDDELDDDEDDEGDVHHQQHQNNEIVSGSDDDEDDEDEEEEDEDEGDEEEGPGLAYLLNDDIPDDNDREFVPTNEGEEDSEIESSDEDEYGGLGNNVDQSSNTKTNGNHTKRPRSPALASPGDFDHGQAGFDVDGDDSTNGFGMSSFDGPATFDDDASHESKRPRT</sequence>
<dbReference type="InterPro" id="IPR045081">
    <property type="entry name" value="AN32"/>
</dbReference>
<dbReference type="Proteomes" id="UP000703661">
    <property type="component" value="Unassembled WGS sequence"/>
</dbReference>
<protein>
    <submittedName>
        <fullName evidence="5">Acidic leucine-rich nuclear phosphoprotein 32 member</fullName>
    </submittedName>
</protein>
<dbReference type="Gene3D" id="3.80.10.10">
    <property type="entry name" value="Ribonuclease Inhibitor"/>
    <property type="match status" value="1"/>
</dbReference>
<dbReference type="OrthoDB" id="433501at2759"/>
<evidence type="ECO:0000256" key="2">
    <source>
        <dbReference type="ARBA" id="ARBA00022737"/>
    </source>
</evidence>
<dbReference type="AlphaFoldDB" id="A0A9P6MXD6"/>
<feature type="compositionally biased region" description="Acidic residues" evidence="4">
    <location>
        <begin position="92"/>
        <end position="102"/>
    </location>
</feature>
<evidence type="ECO:0000256" key="3">
    <source>
        <dbReference type="ARBA" id="ARBA00025777"/>
    </source>
</evidence>
<feature type="compositionally biased region" description="Acidic residues" evidence="4">
    <location>
        <begin position="285"/>
        <end position="300"/>
    </location>
</feature>
<accession>A0A9P6MXD6</accession>
<feature type="compositionally biased region" description="Acidic residues" evidence="4">
    <location>
        <begin position="239"/>
        <end position="261"/>
    </location>
</feature>
<feature type="compositionally biased region" description="Basic and acidic residues" evidence="4">
    <location>
        <begin position="366"/>
        <end position="376"/>
    </location>
</feature>
<evidence type="ECO:0000256" key="1">
    <source>
        <dbReference type="ARBA" id="ARBA00022614"/>
    </source>
</evidence>
<feature type="compositionally biased region" description="Acidic residues" evidence="4">
    <location>
        <begin position="153"/>
        <end position="184"/>
    </location>
</feature>
<evidence type="ECO:0000313" key="5">
    <source>
        <dbReference type="EMBL" id="KAG0016096.1"/>
    </source>
</evidence>
<feature type="non-terminal residue" evidence="5">
    <location>
        <position position="376"/>
    </location>
</feature>
<feature type="compositionally biased region" description="Polar residues" evidence="4">
    <location>
        <begin position="306"/>
        <end position="318"/>
    </location>
</feature>
<dbReference type="PROSITE" id="PS51450">
    <property type="entry name" value="LRR"/>
    <property type="match status" value="1"/>
</dbReference>
<dbReference type="InterPro" id="IPR001611">
    <property type="entry name" value="Leu-rich_rpt"/>
</dbReference>
<feature type="compositionally biased region" description="Acidic residues" evidence="4">
    <location>
        <begin position="205"/>
        <end position="223"/>
    </location>
</feature>
<dbReference type="GO" id="GO:0042393">
    <property type="term" value="F:histone binding"/>
    <property type="evidence" value="ECO:0007669"/>
    <property type="project" value="TreeGrafter"/>
</dbReference>
<dbReference type="SUPFAM" id="SSF52058">
    <property type="entry name" value="L domain-like"/>
    <property type="match status" value="1"/>
</dbReference>
<proteinExistence type="inferred from homology"/>
<evidence type="ECO:0000313" key="6">
    <source>
        <dbReference type="Proteomes" id="UP000703661"/>
    </source>
</evidence>
<comment type="caution">
    <text evidence="5">The sequence shown here is derived from an EMBL/GenBank/DDBJ whole genome shotgun (WGS) entry which is preliminary data.</text>
</comment>
<keyword evidence="6" id="KW-1185">Reference proteome</keyword>
<dbReference type="GO" id="GO:0005634">
    <property type="term" value="C:nucleus"/>
    <property type="evidence" value="ECO:0007669"/>
    <property type="project" value="TreeGrafter"/>
</dbReference>
<feature type="compositionally biased region" description="Acidic residues" evidence="4">
    <location>
        <begin position="111"/>
        <end position="140"/>
    </location>
</feature>
<organism evidence="5 6">
    <name type="scientific">Entomortierella chlamydospora</name>
    <dbReference type="NCBI Taxonomy" id="101097"/>
    <lineage>
        <taxon>Eukaryota</taxon>
        <taxon>Fungi</taxon>
        <taxon>Fungi incertae sedis</taxon>
        <taxon>Mucoromycota</taxon>
        <taxon>Mortierellomycotina</taxon>
        <taxon>Mortierellomycetes</taxon>
        <taxon>Mortierellales</taxon>
        <taxon>Mortierellaceae</taxon>
        <taxon>Entomortierella</taxon>
    </lineage>
</organism>
<reference evidence="5" key="1">
    <citation type="journal article" date="2020" name="Fungal Divers.">
        <title>Resolving the Mortierellaceae phylogeny through synthesis of multi-gene phylogenetics and phylogenomics.</title>
        <authorList>
            <person name="Vandepol N."/>
            <person name="Liber J."/>
            <person name="Desiro A."/>
            <person name="Na H."/>
            <person name="Kennedy M."/>
            <person name="Barry K."/>
            <person name="Grigoriev I.V."/>
            <person name="Miller A.N."/>
            <person name="O'Donnell K."/>
            <person name="Stajich J.E."/>
            <person name="Bonito G."/>
        </authorList>
    </citation>
    <scope>NUCLEOTIDE SEQUENCE</scope>
    <source>
        <strain evidence="5">NRRL 2769</strain>
    </source>
</reference>
<dbReference type="InterPro" id="IPR032675">
    <property type="entry name" value="LRR_dom_sf"/>
</dbReference>
<feature type="region of interest" description="Disordered" evidence="4">
    <location>
        <begin position="92"/>
        <end position="376"/>
    </location>
</feature>
<evidence type="ECO:0000256" key="4">
    <source>
        <dbReference type="SAM" id="MobiDB-lite"/>
    </source>
</evidence>
<gene>
    <name evidence="5" type="primary">ANP32A</name>
    <name evidence="5" type="ORF">BGZ80_009435</name>
</gene>
<name>A0A9P6MXD6_9FUNG</name>
<keyword evidence="2" id="KW-0677">Repeat</keyword>
<keyword evidence="1" id="KW-0433">Leucine-rich repeat</keyword>
<comment type="similarity">
    <text evidence="3">Belongs to the ANP32 family.</text>
</comment>
<dbReference type="PANTHER" id="PTHR11375:SF0">
    <property type="entry name" value="ACIDIC LEUCINE-RICH NUCLEAR PHOSPHOPROTEIN 32 FAMILY MEMBER A"/>
    <property type="match status" value="1"/>
</dbReference>